<keyword evidence="2" id="KW-0378">Hydrolase</keyword>
<proteinExistence type="inferred from homology"/>
<dbReference type="SUPFAM" id="SSF52972">
    <property type="entry name" value="ITPase-like"/>
    <property type="match status" value="1"/>
</dbReference>
<comment type="similarity">
    <text evidence="1">Belongs to the HAM1 NTPase family.</text>
</comment>
<accession>E0S7A9</accession>
<dbReference type="Proteomes" id="UP000002313">
    <property type="component" value="Chromosome V"/>
</dbReference>
<dbReference type="Gene3D" id="3.90.950.10">
    <property type="match status" value="1"/>
</dbReference>
<reference evidence="3 4" key="1">
    <citation type="journal article" date="2010" name="Nat. Commun.">
        <title>The complete sequence of the smallest known nuclear genome from the microsporidian Encephalitozoon intestinalis.</title>
        <authorList>
            <person name="Corradi N."/>
            <person name="Pombert J.-F."/>
            <person name="Farinelli L."/>
            <person name="Didier E.S."/>
            <person name="Keeling P.J."/>
        </authorList>
    </citation>
    <scope>NUCLEOTIDE SEQUENCE [LARGE SCALE GENOMIC DNA]</scope>
    <source>
        <strain evidence="3 4">ATCC 50506</strain>
    </source>
</reference>
<name>E0S7A9_ENCIT</name>
<dbReference type="OrthoDB" id="6288734at2759"/>
<dbReference type="GO" id="GO:0005737">
    <property type="term" value="C:cytoplasm"/>
    <property type="evidence" value="ECO:0007669"/>
    <property type="project" value="TreeGrafter"/>
</dbReference>
<evidence type="ECO:0000256" key="1">
    <source>
        <dbReference type="ARBA" id="ARBA00008023"/>
    </source>
</evidence>
<keyword evidence="4" id="KW-1185">Reference proteome</keyword>
<evidence type="ECO:0000313" key="3">
    <source>
        <dbReference type="EMBL" id="ADM11537.1"/>
    </source>
</evidence>
<dbReference type="InterPro" id="IPR002637">
    <property type="entry name" value="RdgB/HAM1"/>
</dbReference>
<protein>
    <submittedName>
        <fullName evidence="3">Ham1 nucleotide triphosphosphatase</fullName>
    </submittedName>
</protein>
<dbReference type="RefSeq" id="XP_003072897.1">
    <property type="nucleotide sequence ID" value="XM_003072851.1"/>
</dbReference>
<reference evidence="3 4" key="2">
    <citation type="journal article" date="2012" name="Proc. Natl. Acad. Sci. U.S.A.">
        <title>Gain and loss of multiple functionally related, horizontally transferred genes in the reduced genomes of two microsporidian parasites.</title>
        <authorList>
            <person name="Pombert J.-F."/>
            <person name="Selman M."/>
            <person name="Burki F."/>
            <person name="Bardell F.T."/>
            <person name="Farinelli L."/>
            <person name="Solter L.F."/>
            <person name="Whitman D.W."/>
            <person name="Weiss L.M."/>
            <person name="Corradi N."/>
            <person name="Keeling P.J."/>
        </authorList>
    </citation>
    <scope>NUCLEOTIDE SEQUENCE [LARGE SCALE GENOMIC DNA]</scope>
    <source>
        <strain evidence="3 4">ATCC 50506</strain>
    </source>
</reference>
<sequence length="224" mass="24870">MECPKIELETNSDACNWTKEVKGGPRDAEKDRSELPQILFITSSLYKYNAFRGFLGVPVKLVSLEMEEIQGSKDEIIMDKLQKVRHLVTKSNFVFVDDTSIHMDGLGGFPGQYAKDFLKIGIPKVLEIASKVGGGCVYSTIIGVMHMEEEKIVSKLFSGEVTGSIIQREGFESNEFKDFFLPKKEECEGIPSSIGRVNIGRYKAVEKAKKYLIGIGVYGLLGGN</sequence>
<dbReference type="PANTHER" id="PTHR11067">
    <property type="entry name" value="INOSINE TRIPHOSPHATE PYROPHOSPHATASE/HAM1 PROTEIN"/>
    <property type="match status" value="1"/>
</dbReference>
<organism evidence="3 4">
    <name type="scientific">Encephalitozoon intestinalis (strain ATCC 50506)</name>
    <name type="common">Microsporidian parasite</name>
    <name type="synonym">Septata intestinalis</name>
    <dbReference type="NCBI Taxonomy" id="876142"/>
    <lineage>
        <taxon>Eukaryota</taxon>
        <taxon>Fungi</taxon>
        <taxon>Fungi incertae sedis</taxon>
        <taxon>Microsporidia</taxon>
        <taxon>Unikaryonidae</taxon>
        <taxon>Encephalitozoon</taxon>
    </lineage>
</organism>
<dbReference type="PANTHER" id="PTHR11067:SF9">
    <property type="entry name" value="INOSINE TRIPHOSPHATE PYROPHOSPHATASE"/>
    <property type="match status" value="1"/>
</dbReference>
<dbReference type="InterPro" id="IPR029001">
    <property type="entry name" value="ITPase-like_fam"/>
</dbReference>
<dbReference type="HOGENOM" id="CLU_082080_1_0_1"/>
<dbReference type="VEuPathDB" id="MicrosporidiaDB:Eint_050890"/>
<dbReference type="GO" id="GO:0047429">
    <property type="term" value="F:nucleoside triphosphate diphosphatase activity"/>
    <property type="evidence" value="ECO:0007669"/>
    <property type="project" value="InterPro"/>
</dbReference>
<evidence type="ECO:0000256" key="2">
    <source>
        <dbReference type="ARBA" id="ARBA00022801"/>
    </source>
</evidence>
<gene>
    <name evidence="3" type="ORF">Eint_050890</name>
</gene>
<evidence type="ECO:0000313" key="4">
    <source>
        <dbReference type="Proteomes" id="UP000002313"/>
    </source>
</evidence>
<dbReference type="Pfam" id="PF01725">
    <property type="entry name" value="Ham1p_like"/>
    <property type="match status" value="1"/>
</dbReference>
<dbReference type="KEGG" id="ein:Eint_050890"/>
<dbReference type="EMBL" id="CP001946">
    <property type="protein sequence ID" value="ADM11537.1"/>
    <property type="molecule type" value="Genomic_DNA"/>
</dbReference>
<dbReference type="GO" id="GO:0009143">
    <property type="term" value="P:nucleoside triphosphate catabolic process"/>
    <property type="evidence" value="ECO:0007669"/>
    <property type="project" value="InterPro"/>
</dbReference>
<dbReference type="GeneID" id="9699217"/>
<dbReference type="AlphaFoldDB" id="E0S7A9"/>